<dbReference type="PROSITE" id="PS50928">
    <property type="entry name" value="ABC_TM1"/>
    <property type="match status" value="1"/>
</dbReference>
<evidence type="ECO:0000256" key="7">
    <source>
        <dbReference type="RuleBase" id="RU363032"/>
    </source>
</evidence>
<dbReference type="InterPro" id="IPR000515">
    <property type="entry name" value="MetI-like"/>
</dbReference>
<feature type="compositionally biased region" description="Basic and acidic residues" evidence="8">
    <location>
        <begin position="8"/>
        <end position="17"/>
    </location>
</feature>
<comment type="subcellular location">
    <subcellularLocation>
        <location evidence="1 7">Cell membrane</location>
        <topology evidence="1 7">Multi-pass membrane protein</topology>
    </subcellularLocation>
</comment>
<dbReference type="Gene3D" id="1.10.3720.10">
    <property type="entry name" value="MetI-like"/>
    <property type="match status" value="1"/>
</dbReference>
<dbReference type="AlphaFoldDB" id="A0A511J825"/>
<protein>
    <recommendedName>
        <fullName evidence="9">ABC transmembrane type-1 domain-containing protein</fullName>
    </recommendedName>
</protein>
<dbReference type="PANTHER" id="PTHR30151">
    <property type="entry name" value="ALKANE SULFONATE ABC TRANSPORTER-RELATED, MEMBRANE SUBUNIT"/>
    <property type="match status" value="1"/>
</dbReference>
<evidence type="ECO:0000256" key="5">
    <source>
        <dbReference type="ARBA" id="ARBA00022989"/>
    </source>
</evidence>
<dbReference type="RefSeq" id="WP_222593131.1">
    <property type="nucleotide sequence ID" value="NZ_BJWG01000002.1"/>
</dbReference>
<evidence type="ECO:0000256" key="4">
    <source>
        <dbReference type="ARBA" id="ARBA00022692"/>
    </source>
</evidence>
<dbReference type="SUPFAM" id="SSF161098">
    <property type="entry name" value="MetI-like"/>
    <property type="match status" value="1"/>
</dbReference>
<keyword evidence="3" id="KW-1003">Cell membrane</keyword>
<evidence type="ECO:0000313" key="11">
    <source>
        <dbReference type="Proteomes" id="UP000321720"/>
    </source>
</evidence>
<accession>A0A511J825</accession>
<keyword evidence="5 7" id="KW-1133">Transmembrane helix</keyword>
<evidence type="ECO:0000256" key="1">
    <source>
        <dbReference type="ARBA" id="ARBA00004651"/>
    </source>
</evidence>
<evidence type="ECO:0000256" key="3">
    <source>
        <dbReference type="ARBA" id="ARBA00022475"/>
    </source>
</evidence>
<feature type="transmembrane region" description="Helical" evidence="7">
    <location>
        <begin position="181"/>
        <end position="200"/>
    </location>
</feature>
<evidence type="ECO:0000256" key="6">
    <source>
        <dbReference type="ARBA" id="ARBA00023136"/>
    </source>
</evidence>
<dbReference type="Pfam" id="PF00528">
    <property type="entry name" value="BPD_transp_1"/>
    <property type="match status" value="1"/>
</dbReference>
<sequence>MSTALTRSGREPVRSDEPDVEPAGTTDPARTGSADSSESAGRPAGSTVGATRRRSASSARTRDVAVRASVPLLLVAAWAVGSASGAIDPLVFPAPWQVWDAFVELVRTGVLWDNLSVSLVRVTVGFAIGGTLGIVLGVTAGLFRLGDQLLDPTLQMLRTIPFLAVAPLLIIWFGIGELPKVVIIATAALFPLYLNTHSGVRGVDRRVLEAGRVFGLRGLRLVRHVILPESIPSILVGLRVSLSVSLLALIVAELTNAPRGLGALMTSAQQYFQTDVLVVIIAVYALWGLSVDLVVRGLERVLLPFTRNRRRA</sequence>
<dbReference type="InterPro" id="IPR035906">
    <property type="entry name" value="MetI-like_sf"/>
</dbReference>
<feature type="domain" description="ABC transmembrane type-1" evidence="9">
    <location>
        <begin position="111"/>
        <end position="295"/>
    </location>
</feature>
<feature type="transmembrane region" description="Helical" evidence="7">
    <location>
        <begin position="221"/>
        <end position="251"/>
    </location>
</feature>
<dbReference type="FunFam" id="1.10.3720.10:FF:000003">
    <property type="entry name" value="Aliphatic sulfonate ABC transporter permease"/>
    <property type="match status" value="1"/>
</dbReference>
<dbReference type="EMBL" id="BJWG01000002">
    <property type="protein sequence ID" value="GEL94145.1"/>
    <property type="molecule type" value="Genomic_DNA"/>
</dbReference>
<comment type="caution">
    <text evidence="10">The sequence shown here is derived from an EMBL/GenBank/DDBJ whole genome shotgun (WGS) entry which is preliminary data.</text>
</comment>
<gene>
    <name evidence="10" type="ORF">CCO02nite_08030</name>
</gene>
<feature type="region of interest" description="Disordered" evidence="8">
    <location>
        <begin position="1"/>
        <end position="56"/>
    </location>
</feature>
<proteinExistence type="inferred from homology"/>
<dbReference type="PANTHER" id="PTHR30151:SF38">
    <property type="entry name" value="ALIPHATIC SULFONATES TRANSPORT PERMEASE PROTEIN SSUC-RELATED"/>
    <property type="match status" value="1"/>
</dbReference>
<feature type="transmembrane region" description="Helical" evidence="7">
    <location>
        <begin position="64"/>
        <end position="87"/>
    </location>
</feature>
<keyword evidence="11" id="KW-1185">Reference proteome</keyword>
<evidence type="ECO:0000313" key="10">
    <source>
        <dbReference type="EMBL" id="GEL94145.1"/>
    </source>
</evidence>
<dbReference type="GO" id="GO:0005886">
    <property type="term" value="C:plasma membrane"/>
    <property type="evidence" value="ECO:0007669"/>
    <property type="project" value="UniProtKB-SubCell"/>
</dbReference>
<organism evidence="10 11">
    <name type="scientific">Cellulomonas composti</name>
    <dbReference type="NCBI Taxonomy" id="266130"/>
    <lineage>
        <taxon>Bacteria</taxon>
        <taxon>Bacillati</taxon>
        <taxon>Actinomycetota</taxon>
        <taxon>Actinomycetes</taxon>
        <taxon>Micrococcales</taxon>
        <taxon>Cellulomonadaceae</taxon>
        <taxon>Cellulomonas</taxon>
    </lineage>
</organism>
<evidence type="ECO:0000256" key="8">
    <source>
        <dbReference type="SAM" id="MobiDB-lite"/>
    </source>
</evidence>
<feature type="transmembrane region" description="Helical" evidence="7">
    <location>
        <begin position="119"/>
        <end position="143"/>
    </location>
</feature>
<dbReference type="GO" id="GO:0042918">
    <property type="term" value="P:alkanesulfonate transmembrane transport"/>
    <property type="evidence" value="ECO:0007669"/>
    <property type="project" value="UniProtKB-ARBA"/>
</dbReference>
<reference evidence="10 11" key="1">
    <citation type="submission" date="2019-07" db="EMBL/GenBank/DDBJ databases">
        <title>Whole genome shotgun sequence of Cellulomonas composti NBRC 100758.</title>
        <authorList>
            <person name="Hosoyama A."/>
            <person name="Uohara A."/>
            <person name="Ohji S."/>
            <person name="Ichikawa N."/>
        </authorList>
    </citation>
    <scope>NUCLEOTIDE SEQUENCE [LARGE SCALE GENOMIC DNA]</scope>
    <source>
        <strain evidence="10 11">NBRC 100758</strain>
    </source>
</reference>
<dbReference type="CDD" id="cd06261">
    <property type="entry name" value="TM_PBP2"/>
    <property type="match status" value="1"/>
</dbReference>
<name>A0A511J825_9CELL</name>
<keyword evidence="2 7" id="KW-0813">Transport</keyword>
<feature type="transmembrane region" description="Helical" evidence="7">
    <location>
        <begin position="271"/>
        <end position="295"/>
    </location>
</feature>
<dbReference type="Proteomes" id="UP000321720">
    <property type="component" value="Unassembled WGS sequence"/>
</dbReference>
<comment type="similarity">
    <text evidence="7">Belongs to the binding-protein-dependent transport system permease family.</text>
</comment>
<evidence type="ECO:0000256" key="2">
    <source>
        <dbReference type="ARBA" id="ARBA00022448"/>
    </source>
</evidence>
<keyword evidence="6 7" id="KW-0472">Membrane</keyword>
<keyword evidence="4 7" id="KW-0812">Transmembrane</keyword>
<evidence type="ECO:0000259" key="9">
    <source>
        <dbReference type="PROSITE" id="PS50928"/>
    </source>
</evidence>
<feature type="transmembrane region" description="Helical" evidence="7">
    <location>
        <begin position="155"/>
        <end position="175"/>
    </location>
</feature>